<evidence type="ECO:0000313" key="4">
    <source>
        <dbReference type="EMBL" id="VAW42435.1"/>
    </source>
</evidence>
<dbReference type="InterPro" id="IPR036736">
    <property type="entry name" value="ACP-like_sf"/>
</dbReference>
<organism evidence="4">
    <name type="scientific">hydrothermal vent metagenome</name>
    <dbReference type="NCBI Taxonomy" id="652676"/>
    <lineage>
        <taxon>unclassified sequences</taxon>
        <taxon>metagenomes</taxon>
        <taxon>ecological metagenomes</taxon>
    </lineage>
</organism>
<evidence type="ECO:0000259" key="3">
    <source>
        <dbReference type="PROSITE" id="PS50075"/>
    </source>
</evidence>
<keyword evidence="1" id="KW-0596">Phosphopantetheine</keyword>
<dbReference type="Gene3D" id="1.10.1200.10">
    <property type="entry name" value="ACP-like"/>
    <property type="match status" value="1"/>
</dbReference>
<proteinExistence type="predicted"/>
<protein>
    <recommendedName>
        <fullName evidence="3">Carrier domain-containing protein</fullName>
    </recommendedName>
</protein>
<dbReference type="AlphaFoldDB" id="A0A3B0VFX6"/>
<evidence type="ECO:0000256" key="2">
    <source>
        <dbReference type="ARBA" id="ARBA00022553"/>
    </source>
</evidence>
<dbReference type="InterPro" id="IPR009081">
    <property type="entry name" value="PP-bd_ACP"/>
</dbReference>
<reference evidence="4" key="1">
    <citation type="submission" date="2018-06" db="EMBL/GenBank/DDBJ databases">
        <authorList>
            <person name="Zhirakovskaya E."/>
        </authorList>
    </citation>
    <scope>NUCLEOTIDE SEQUENCE</scope>
</reference>
<evidence type="ECO:0000256" key="1">
    <source>
        <dbReference type="ARBA" id="ARBA00022450"/>
    </source>
</evidence>
<accession>A0A3B0VFX6</accession>
<dbReference type="EMBL" id="UOEX01000443">
    <property type="protein sequence ID" value="VAW42435.1"/>
    <property type="molecule type" value="Genomic_DNA"/>
</dbReference>
<sequence length="88" mass="9827">MDELIKELKIKLIDTLNLMDVTPDDIDENAQFVGGELGIDSIDVLEMVVMIEKDYQVTINNKEIGEKVFSTLTALAEYISENSSRSSS</sequence>
<name>A0A3B0VFX6_9ZZZZ</name>
<dbReference type="PROSITE" id="PS50075">
    <property type="entry name" value="CARRIER"/>
    <property type="match status" value="1"/>
</dbReference>
<dbReference type="PROSITE" id="PS00012">
    <property type="entry name" value="PHOSPHOPANTETHEINE"/>
    <property type="match status" value="1"/>
</dbReference>
<keyword evidence="2" id="KW-0597">Phosphoprotein</keyword>
<dbReference type="SUPFAM" id="SSF47336">
    <property type="entry name" value="ACP-like"/>
    <property type="match status" value="1"/>
</dbReference>
<feature type="domain" description="Carrier" evidence="3">
    <location>
        <begin position="3"/>
        <end position="83"/>
    </location>
</feature>
<dbReference type="InterPro" id="IPR006162">
    <property type="entry name" value="Ppantetheine_attach_site"/>
</dbReference>
<gene>
    <name evidence="4" type="ORF">MNBD_DELTA03-861</name>
</gene>
<dbReference type="Pfam" id="PF00550">
    <property type="entry name" value="PP-binding"/>
    <property type="match status" value="1"/>
</dbReference>